<evidence type="ECO:0000313" key="3">
    <source>
        <dbReference type="Proteomes" id="UP000192674"/>
    </source>
</evidence>
<dbReference type="RefSeq" id="WP_033382833.1">
    <property type="nucleotide sequence ID" value="NZ_FWXV01000005.1"/>
</dbReference>
<sequence length="103" mass="10616">MNGFARALAGLALVVPAIGALQGCSPEKICMTGEVVIERAGGGRTCQQPAPGDRSCPSGEILLKNPDAGREGCIPNVYSSDPYTDKLGEDVGQVTKTPVTVDQ</sequence>
<dbReference type="OrthoDB" id="9833514at2"/>
<feature type="region of interest" description="Disordered" evidence="1">
    <location>
        <begin position="81"/>
        <end position="103"/>
    </location>
</feature>
<keyword evidence="3" id="KW-1185">Reference proteome</keyword>
<reference evidence="2 3" key="1">
    <citation type="submission" date="2017-04" db="EMBL/GenBank/DDBJ databases">
        <authorList>
            <person name="Afonso C.L."/>
            <person name="Miller P.J."/>
            <person name="Scott M.A."/>
            <person name="Spackman E."/>
            <person name="Goraichik I."/>
            <person name="Dimitrov K.M."/>
            <person name="Suarez D.L."/>
            <person name="Swayne D.E."/>
        </authorList>
    </citation>
    <scope>NUCLEOTIDE SEQUENCE [LARGE SCALE GENOMIC DNA]</scope>
    <source>
        <strain evidence="2 3">DSM 43828</strain>
    </source>
</reference>
<dbReference type="AlphaFoldDB" id="A0A1W2FAE6"/>
<evidence type="ECO:0000256" key="1">
    <source>
        <dbReference type="SAM" id="MobiDB-lite"/>
    </source>
</evidence>
<dbReference type="PROSITE" id="PS51257">
    <property type="entry name" value="PROKAR_LIPOPROTEIN"/>
    <property type="match status" value="1"/>
</dbReference>
<name>A0A1W2FAE6_KIBAR</name>
<gene>
    <name evidence="2" type="ORF">SAMN05661093_05923</name>
</gene>
<organism evidence="2 3">
    <name type="scientific">Kibdelosporangium aridum</name>
    <dbReference type="NCBI Taxonomy" id="2030"/>
    <lineage>
        <taxon>Bacteria</taxon>
        <taxon>Bacillati</taxon>
        <taxon>Actinomycetota</taxon>
        <taxon>Actinomycetes</taxon>
        <taxon>Pseudonocardiales</taxon>
        <taxon>Pseudonocardiaceae</taxon>
        <taxon>Kibdelosporangium</taxon>
    </lineage>
</organism>
<accession>A0A1W2FAE6</accession>
<feature type="compositionally biased region" description="Polar residues" evidence="1">
    <location>
        <begin position="94"/>
        <end position="103"/>
    </location>
</feature>
<dbReference type="EMBL" id="FWXV01000005">
    <property type="protein sequence ID" value="SMD18843.1"/>
    <property type="molecule type" value="Genomic_DNA"/>
</dbReference>
<protein>
    <submittedName>
        <fullName evidence="2">Uncharacterized protein</fullName>
    </submittedName>
</protein>
<proteinExistence type="predicted"/>
<dbReference type="Proteomes" id="UP000192674">
    <property type="component" value="Unassembled WGS sequence"/>
</dbReference>
<evidence type="ECO:0000313" key="2">
    <source>
        <dbReference type="EMBL" id="SMD18843.1"/>
    </source>
</evidence>